<reference evidence="3 4" key="1">
    <citation type="submission" date="2019-06" db="EMBL/GenBank/DDBJ databases">
        <title>A chromosomal-level reference genome of Carpinus fangiana (Coryloideae, Betulaceae).</title>
        <authorList>
            <person name="Yang X."/>
            <person name="Wang Z."/>
            <person name="Zhang L."/>
            <person name="Hao G."/>
            <person name="Liu J."/>
            <person name="Yang Y."/>
        </authorList>
    </citation>
    <scope>NUCLEOTIDE SEQUENCE [LARGE SCALE GENOMIC DNA]</scope>
    <source>
        <strain evidence="3">Cfa_2016G</strain>
        <tissue evidence="3">Leaf</tissue>
    </source>
</reference>
<gene>
    <name evidence="3" type="ORF">FH972_015390</name>
</gene>
<sequence>MALRPIDNALPITPERPKKQAKVVVPIQKQSDSAVTDENQAPLPPPADATVDYVLSENLKAIPDPESKIQSLIEGLDSKDWMKVCESLNNTRRFALYHSTLLLPLLEKVMLVLVKAMKNPRSALCKTSIMASSDIFKAFGDKLLDSFPSDAFDPLLLQLLLKSSQDKRFVCEEADKALSAMVGSMNPLSLLNKLRANVSHVNLRIRAKAAISISNCVSKMGLEGMEEFGLVALVQMAADLLNDRLPEAREAARSVVISVYEAFTENEEEKQEAWQSFCQSNLPPVQAQAMVKIFPSQ</sequence>
<feature type="region of interest" description="Disordered" evidence="1">
    <location>
        <begin position="1"/>
        <end position="22"/>
    </location>
</feature>
<dbReference type="SUPFAM" id="SSF48371">
    <property type="entry name" value="ARM repeat"/>
    <property type="match status" value="1"/>
</dbReference>
<keyword evidence="4" id="KW-1185">Reference proteome</keyword>
<dbReference type="PANTHER" id="PTHR21567">
    <property type="entry name" value="CLASP"/>
    <property type="match status" value="1"/>
</dbReference>
<dbReference type="InterPro" id="IPR034085">
    <property type="entry name" value="TOG"/>
</dbReference>
<feature type="domain" description="TOG" evidence="2">
    <location>
        <begin position="61"/>
        <end position="288"/>
    </location>
</feature>
<dbReference type="SMART" id="SM01349">
    <property type="entry name" value="TOG"/>
    <property type="match status" value="1"/>
</dbReference>
<dbReference type="AlphaFoldDB" id="A0A5N6RCP5"/>
<dbReference type="InterPro" id="IPR024395">
    <property type="entry name" value="CLASP_N_dom"/>
</dbReference>
<dbReference type="Pfam" id="PF12348">
    <property type="entry name" value="CLASP_N"/>
    <property type="match status" value="1"/>
</dbReference>
<dbReference type="OrthoDB" id="63891at2759"/>
<evidence type="ECO:0000313" key="4">
    <source>
        <dbReference type="Proteomes" id="UP000327013"/>
    </source>
</evidence>
<evidence type="ECO:0000259" key="2">
    <source>
        <dbReference type="SMART" id="SM01349"/>
    </source>
</evidence>
<dbReference type="Gene3D" id="1.25.10.10">
    <property type="entry name" value="Leucine-rich Repeat Variant"/>
    <property type="match status" value="1"/>
</dbReference>
<dbReference type="PANTHER" id="PTHR21567:SF65">
    <property type="entry name" value="ARM REPEAT SUPERFAMILY PROTEIN"/>
    <property type="match status" value="1"/>
</dbReference>
<evidence type="ECO:0000256" key="1">
    <source>
        <dbReference type="SAM" id="MobiDB-lite"/>
    </source>
</evidence>
<dbReference type="GO" id="GO:0008017">
    <property type="term" value="F:microtubule binding"/>
    <property type="evidence" value="ECO:0007669"/>
    <property type="project" value="TreeGrafter"/>
</dbReference>
<protein>
    <recommendedName>
        <fullName evidence="2">TOG domain-containing protein</fullName>
    </recommendedName>
</protein>
<dbReference type="GO" id="GO:0000226">
    <property type="term" value="P:microtubule cytoskeleton organization"/>
    <property type="evidence" value="ECO:0007669"/>
    <property type="project" value="TreeGrafter"/>
</dbReference>
<dbReference type="Proteomes" id="UP000327013">
    <property type="component" value="Chromosome 6"/>
</dbReference>
<accession>A0A5N6RCP5</accession>
<proteinExistence type="predicted"/>
<organism evidence="3 4">
    <name type="scientific">Carpinus fangiana</name>
    <dbReference type="NCBI Taxonomy" id="176857"/>
    <lineage>
        <taxon>Eukaryota</taxon>
        <taxon>Viridiplantae</taxon>
        <taxon>Streptophyta</taxon>
        <taxon>Embryophyta</taxon>
        <taxon>Tracheophyta</taxon>
        <taxon>Spermatophyta</taxon>
        <taxon>Magnoliopsida</taxon>
        <taxon>eudicotyledons</taxon>
        <taxon>Gunneridae</taxon>
        <taxon>Pentapetalae</taxon>
        <taxon>rosids</taxon>
        <taxon>fabids</taxon>
        <taxon>Fagales</taxon>
        <taxon>Betulaceae</taxon>
        <taxon>Carpinus</taxon>
    </lineage>
</organism>
<name>A0A5N6RCP5_9ROSI</name>
<dbReference type="InterPro" id="IPR011989">
    <property type="entry name" value="ARM-like"/>
</dbReference>
<dbReference type="GO" id="GO:0005881">
    <property type="term" value="C:cytoplasmic microtubule"/>
    <property type="evidence" value="ECO:0007669"/>
    <property type="project" value="TreeGrafter"/>
</dbReference>
<evidence type="ECO:0000313" key="3">
    <source>
        <dbReference type="EMBL" id="KAE8076763.1"/>
    </source>
</evidence>
<dbReference type="InterPro" id="IPR016024">
    <property type="entry name" value="ARM-type_fold"/>
</dbReference>
<dbReference type="EMBL" id="CM017326">
    <property type="protein sequence ID" value="KAE8076763.1"/>
    <property type="molecule type" value="Genomic_DNA"/>
</dbReference>